<dbReference type="GO" id="GO:0031417">
    <property type="term" value="C:NatC complex"/>
    <property type="evidence" value="ECO:0007669"/>
    <property type="project" value="InterPro"/>
</dbReference>
<dbReference type="PROSITE" id="PS52002">
    <property type="entry name" value="SM"/>
    <property type="match status" value="1"/>
</dbReference>
<dbReference type="WBParaSite" id="TCLT_0000119401-mRNA-1">
    <property type="protein sequence ID" value="TCLT_0000119401-mRNA-1"/>
    <property type="gene ID" value="TCLT_0000119401"/>
</dbReference>
<keyword evidence="4" id="KW-1185">Reference proteome</keyword>
<dbReference type="InterPro" id="IPR050914">
    <property type="entry name" value="snRNP_SmB/NAA38-like"/>
</dbReference>
<evidence type="ECO:0000313" key="5">
    <source>
        <dbReference type="WBParaSite" id="TCLT_0000119401-mRNA-1"/>
    </source>
</evidence>
<reference evidence="5" key="1">
    <citation type="submission" date="2017-02" db="UniProtKB">
        <authorList>
            <consortium name="WormBaseParasite"/>
        </authorList>
    </citation>
    <scope>IDENTIFICATION</scope>
</reference>
<dbReference type="PANTHER" id="PTHR10701:SF5">
    <property type="entry name" value="N-ALPHA-ACETYLTRANSFERASE 38, NATC AUXILIARY SUBUNIT"/>
    <property type="match status" value="1"/>
</dbReference>
<dbReference type="InterPro" id="IPR001163">
    <property type="entry name" value="Sm_dom_euk/arc"/>
</dbReference>
<reference evidence="3 4" key="2">
    <citation type="submission" date="2018-11" db="EMBL/GenBank/DDBJ databases">
        <authorList>
            <consortium name="Pathogen Informatics"/>
        </authorList>
    </citation>
    <scope>NUCLEOTIDE SEQUENCE [LARGE SCALE GENOMIC DNA]</scope>
</reference>
<dbReference type="STRING" id="103827.A0A0N5CM27"/>
<name>A0A0N5CM27_THECL</name>
<dbReference type="GO" id="GO:0003723">
    <property type="term" value="F:RNA binding"/>
    <property type="evidence" value="ECO:0007669"/>
    <property type="project" value="InterPro"/>
</dbReference>
<dbReference type="OrthoDB" id="368909at2759"/>
<comment type="similarity">
    <text evidence="1">Belongs to the snRNP Sm proteins family.</text>
</comment>
<feature type="domain" description="Sm" evidence="2">
    <location>
        <begin position="3"/>
        <end position="76"/>
    </location>
</feature>
<dbReference type="InterPro" id="IPR010920">
    <property type="entry name" value="LSM_dom_sf"/>
</dbReference>
<dbReference type="CDD" id="cd06168">
    <property type="entry name" value="LSMD1"/>
    <property type="match status" value="1"/>
</dbReference>
<accession>A0A0N5CM27</accession>
<dbReference type="EMBL" id="UYYF01000133">
    <property type="protein sequence ID" value="VDM96493.1"/>
    <property type="molecule type" value="Genomic_DNA"/>
</dbReference>
<dbReference type="InterPro" id="IPR047575">
    <property type="entry name" value="Sm"/>
</dbReference>
<protein>
    <submittedName>
        <fullName evidence="5">Sm domain-containing protein</fullName>
    </submittedName>
</protein>
<dbReference type="AlphaFoldDB" id="A0A0N5CM27"/>
<dbReference type="SUPFAM" id="SSF50182">
    <property type="entry name" value="Sm-like ribonucleoproteins"/>
    <property type="match status" value="1"/>
</dbReference>
<proteinExistence type="inferred from homology"/>
<dbReference type="OMA" id="SGCKEQW"/>
<organism evidence="5">
    <name type="scientific">Thelazia callipaeda</name>
    <name type="common">Oriental eyeworm</name>
    <name type="synonym">Parasitic nematode</name>
    <dbReference type="NCBI Taxonomy" id="103827"/>
    <lineage>
        <taxon>Eukaryota</taxon>
        <taxon>Metazoa</taxon>
        <taxon>Ecdysozoa</taxon>
        <taxon>Nematoda</taxon>
        <taxon>Chromadorea</taxon>
        <taxon>Rhabditida</taxon>
        <taxon>Spirurina</taxon>
        <taxon>Spiruromorpha</taxon>
        <taxon>Thelazioidea</taxon>
        <taxon>Thelaziidae</taxon>
        <taxon>Thelazia</taxon>
    </lineage>
</organism>
<evidence type="ECO:0000259" key="2">
    <source>
        <dbReference type="PROSITE" id="PS52002"/>
    </source>
</evidence>
<sequence>MLANDMTVRRWVGQTLRLELVDGRIIEGKFCCTDNVPNIILSGCKEQWKNESESRIVGLVMASGKHIRSIHVVNTVTCT</sequence>
<evidence type="ECO:0000313" key="4">
    <source>
        <dbReference type="Proteomes" id="UP000276776"/>
    </source>
</evidence>
<dbReference type="InterPro" id="IPR034110">
    <property type="entry name" value="LSMD1_Sm"/>
</dbReference>
<dbReference type="Proteomes" id="UP000276776">
    <property type="component" value="Unassembled WGS sequence"/>
</dbReference>
<dbReference type="PANTHER" id="PTHR10701">
    <property type="entry name" value="SMALL NUCLEAR RIBONUCLEOPROTEIN-ASSOCIATED PROTEIN B AND N"/>
    <property type="match status" value="1"/>
</dbReference>
<evidence type="ECO:0000313" key="3">
    <source>
        <dbReference type="EMBL" id="VDM96493.1"/>
    </source>
</evidence>
<gene>
    <name evidence="3" type="ORF">TCLT_LOCUS1195</name>
</gene>
<dbReference type="Pfam" id="PF01423">
    <property type="entry name" value="LSM"/>
    <property type="match status" value="1"/>
</dbReference>
<dbReference type="Gene3D" id="2.30.30.100">
    <property type="match status" value="1"/>
</dbReference>
<evidence type="ECO:0000256" key="1">
    <source>
        <dbReference type="ARBA" id="ARBA00006850"/>
    </source>
</evidence>
<dbReference type="SMART" id="SM00651">
    <property type="entry name" value="Sm"/>
    <property type="match status" value="1"/>
</dbReference>